<reference evidence="3" key="1">
    <citation type="submission" date="2016-10" db="EMBL/GenBank/DDBJ databases">
        <authorList>
            <person name="Varghese N."/>
            <person name="Submissions S."/>
        </authorList>
    </citation>
    <scope>NUCLEOTIDE SEQUENCE [LARGE SCALE GENOMIC DNA]</scope>
    <source>
        <strain evidence="3">ATCC 25963</strain>
    </source>
</reference>
<keyword evidence="1" id="KW-1133">Transmembrane helix</keyword>
<gene>
    <name evidence="2" type="ORF">SAMN02745121_02720</name>
</gene>
<feature type="transmembrane region" description="Helical" evidence="1">
    <location>
        <begin position="188"/>
        <end position="210"/>
    </location>
</feature>
<feature type="transmembrane region" description="Helical" evidence="1">
    <location>
        <begin position="294"/>
        <end position="312"/>
    </location>
</feature>
<sequence>MLARACRGGALVLLAAGWAALRLQMNGEYKGATWAQIAEFTAPLPFGHRPLMSLVAWPLRAATDWPLALVWGALEAAAALALWFALRAALRPLVGARWDMFFATCFFALLAFPLLLKHKWAVFYPWDTPAMAFTAGGLALVASRRFAAATALCFVAALNRESAALIPAAALALHVGLSRHVLRDIFEVIRPVLAMTAAVAAARLAVALALPDNPGPALHFALGKNTPRWLHNLEWLAEPVHWLWLPMYFALLPLAWVLLWKRIPAEHRRLALVALAWFFGLMLVANIYEPRVYGEILVLLYVPVAAAACRWLRADTLGAA</sequence>
<proteinExistence type="predicted"/>
<feature type="transmembrane region" description="Helical" evidence="1">
    <location>
        <begin position="98"/>
        <end position="116"/>
    </location>
</feature>
<name>A0A1I1X426_9BACT</name>
<dbReference type="OrthoDB" id="5651321at2"/>
<accession>A0A1I1X426</accession>
<evidence type="ECO:0000256" key="1">
    <source>
        <dbReference type="SAM" id="Phobius"/>
    </source>
</evidence>
<keyword evidence="3" id="KW-1185">Reference proteome</keyword>
<dbReference type="EMBL" id="FOMX01000007">
    <property type="protein sequence ID" value="SFE02175.1"/>
    <property type="molecule type" value="Genomic_DNA"/>
</dbReference>
<keyword evidence="1" id="KW-0812">Transmembrane</keyword>
<feature type="transmembrane region" description="Helical" evidence="1">
    <location>
        <begin position="270"/>
        <end position="288"/>
    </location>
</feature>
<feature type="transmembrane region" description="Helical" evidence="1">
    <location>
        <begin position="240"/>
        <end position="258"/>
    </location>
</feature>
<protein>
    <recommendedName>
        <fullName evidence="4">Dolichyl-phosphate-mannose-protein mannosyltransferase</fullName>
    </recommendedName>
</protein>
<organism evidence="2 3">
    <name type="scientific">Nannocystis exedens</name>
    <dbReference type="NCBI Taxonomy" id="54"/>
    <lineage>
        <taxon>Bacteria</taxon>
        <taxon>Pseudomonadati</taxon>
        <taxon>Myxococcota</taxon>
        <taxon>Polyangia</taxon>
        <taxon>Nannocystales</taxon>
        <taxon>Nannocystaceae</taxon>
        <taxon>Nannocystis</taxon>
    </lineage>
</organism>
<evidence type="ECO:0000313" key="2">
    <source>
        <dbReference type="EMBL" id="SFE02175.1"/>
    </source>
</evidence>
<dbReference type="STRING" id="54.SAMN02745121_02720"/>
<dbReference type="RefSeq" id="WP_096328909.1">
    <property type="nucleotide sequence ID" value="NZ_FOMX01000007.1"/>
</dbReference>
<evidence type="ECO:0000313" key="3">
    <source>
        <dbReference type="Proteomes" id="UP000199400"/>
    </source>
</evidence>
<feature type="transmembrane region" description="Helical" evidence="1">
    <location>
        <begin position="65"/>
        <end position="86"/>
    </location>
</feature>
<evidence type="ECO:0008006" key="4">
    <source>
        <dbReference type="Google" id="ProtNLM"/>
    </source>
</evidence>
<dbReference type="AlphaFoldDB" id="A0A1I1X426"/>
<keyword evidence="1" id="KW-0472">Membrane</keyword>
<dbReference type="Proteomes" id="UP000199400">
    <property type="component" value="Unassembled WGS sequence"/>
</dbReference>